<evidence type="ECO:0000313" key="2">
    <source>
        <dbReference type="EMBL" id="CCH18241.1"/>
    </source>
</evidence>
<feature type="transmembrane region" description="Helical" evidence="1">
    <location>
        <begin position="78"/>
        <end position="95"/>
    </location>
</feature>
<evidence type="ECO:0000256" key="1">
    <source>
        <dbReference type="SAM" id="Phobius"/>
    </source>
</evidence>
<feature type="transmembrane region" description="Helical" evidence="1">
    <location>
        <begin position="192"/>
        <end position="211"/>
    </location>
</feature>
<feature type="transmembrane region" description="Helical" evidence="1">
    <location>
        <begin position="159"/>
        <end position="180"/>
    </location>
</feature>
<protein>
    <submittedName>
        <fullName evidence="2">Uncharacterized protein</fullName>
    </submittedName>
</protein>
<feature type="transmembrane region" description="Helical" evidence="1">
    <location>
        <begin position="322"/>
        <end position="343"/>
    </location>
</feature>
<keyword evidence="1" id="KW-0812">Transmembrane</keyword>
<dbReference type="Proteomes" id="UP000003448">
    <property type="component" value="Unassembled WGS sequence"/>
</dbReference>
<feature type="transmembrane region" description="Helical" evidence="1">
    <location>
        <begin position="131"/>
        <end position="153"/>
    </location>
</feature>
<name>I0L344_9ACTN</name>
<dbReference type="STRING" id="1150864.MILUP08_43146"/>
<feature type="transmembrane region" description="Helical" evidence="1">
    <location>
        <begin position="36"/>
        <end position="58"/>
    </location>
</feature>
<keyword evidence="3" id="KW-1185">Reference proteome</keyword>
<keyword evidence="1" id="KW-1133">Transmembrane helix</keyword>
<accession>I0L344</accession>
<dbReference type="RefSeq" id="WP_007459466.1">
    <property type="nucleotide sequence ID" value="NZ_HF570108.1"/>
</dbReference>
<proteinExistence type="predicted"/>
<feature type="transmembrane region" description="Helical" evidence="1">
    <location>
        <begin position="223"/>
        <end position="245"/>
    </location>
</feature>
<dbReference type="AlphaFoldDB" id="I0L344"/>
<dbReference type="eggNOG" id="ENOG5033TB5">
    <property type="taxonomic scope" value="Bacteria"/>
</dbReference>
<dbReference type="EMBL" id="CAIE01000025">
    <property type="protein sequence ID" value="CCH18241.1"/>
    <property type="molecule type" value="Genomic_DNA"/>
</dbReference>
<gene>
    <name evidence="2" type="ORF">MILUP08_43146</name>
</gene>
<dbReference type="Pfam" id="PF19814">
    <property type="entry name" value="DUF6297"/>
    <property type="match status" value="1"/>
</dbReference>
<organism evidence="2 3">
    <name type="scientific">Micromonospora lupini str. Lupac 08</name>
    <dbReference type="NCBI Taxonomy" id="1150864"/>
    <lineage>
        <taxon>Bacteria</taxon>
        <taxon>Bacillati</taxon>
        <taxon>Actinomycetota</taxon>
        <taxon>Actinomycetes</taxon>
        <taxon>Micromonosporales</taxon>
        <taxon>Micromonosporaceae</taxon>
        <taxon>Micromonospora</taxon>
    </lineage>
</organism>
<evidence type="ECO:0000313" key="3">
    <source>
        <dbReference type="Proteomes" id="UP000003448"/>
    </source>
</evidence>
<dbReference type="InterPro" id="IPR046264">
    <property type="entry name" value="DUF6297"/>
</dbReference>
<sequence>MSAAPATIAEAPPGLPTARQVRTHLRRARRRHHDHSLGDVLGDAYVVVLFVGMYGWFAVSASRDVLVSPTVGRADPGVRWWLAVAALLAGAGLAWRGLRALGPLLVTPATQSWVTSAPVDRRAWLTPRLGVLLAGAAAGTALLAVAVAVLSGVTDLGAVGWAAAAGAGWGAAALALSVVAQSSRSGRRWPTVVGAAPMVAAAVVATVVVIAGRLGDAPPRPAALPTGALVAVGVPLAVLGTVLAVRALPRVDRATLTTGAQFANAAATATILLDPSMLTSLVESRRWRRIGRVRSRRFLPGPAWWALLQADVRRLRRHPSALLIWAGLIGVQYAAALALPGLAGATQVVFAYFATDRLTGGLRAVSRSPGLRRALGGSDAALRGIHVVVPAVGAALWWLLTLPSLPTLDAGPTWLAPTLAVGVVAAAWRAGTRPPINYGGATVNTPFGMIPVDLLRQGSRGPALLAVLVLVQLFLG</sequence>
<reference evidence="3" key="1">
    <citation type="journal article" date="2012" name="J. Bacteriol.">
        <title>Genome Sequence of Micromonospora lupini Lupac 08, Isolated from Root Nodules of Lupinus angustifolius.</title>
        <authorList>
            <person name="Alonso-Vega P."/>
            <person name="Normand P."/>
            <person name="Bacigalupe R."/>
            <person name="Pujic P."/>
            <person name="Lajus A."/>
            <person name="Vallenet D."/>
            <person name="Carro L."/>
            <person name="Coll P."/>
            <person name="Trujillo M.E."/>
        </authorList>
    </citation>
    <scope>NUCLEOTIDE SEQUENCE [LARGE SCALE GENOMIC DNA]</scope>
    <source>
        <strain evidence="3">Lupac 08</strain>
    </source>
</reference>
<comment type="caution">
    <text evidence="2">The sequence shown here is derived from an EMBL/GenBank/DDBJ whole genome shotgun (WGS) entry which is preliminary data.</text>
</comment>
<keyword evidence="1" id="KW-0472">Membrane</keyword>
<dbReference type="OrthoDB" id="3381192at2"/>